<keyword evidence="5" id="KW-0255">Endonuclease</keyword>
<keyword evidence="3" id="KW-0238">DNA-binding</keyword>
<comment type="similarity">
    <text evidence="1">Belongs to the type-I restriction system S methylase family.</text>
</comment>
<comment type="caution">
    <text evidence="5">The sequence shown here is derived from an EMBL/GenBank/DDBJ whole genome shotgun (WGS) entry which is preliminary data.</text>
</comment>
<dbReference type="CDD" id="cd17260">
    <property type="entry name" value="RMtype1_S_EcoEI-TRD1-CR1_like"/>
    <property type="match status" value="1"/>
</dbReference>
<dbReference type="InterPro" id="IPR052021">
    <property type="entry name" value="Type-I_RS_S_subunit"/>
</dbReference>
<dbReference type="Pfam" id="PF01420">
    <property type="entry name" value="Methylase_S"/>
    <property type="match status" value="1"/>
</dbReference>
<sequence length="410" mass="45343">MAEWRYVEYQELASQEQSAFSMGPFGSKITKDNYVTAGVPVVRGVNLAKGAFVDDDFVFITEEKADEIMSANVEPGDLIFTHRGTIGQVSMIPREPRFNRYVIGSSQVKTRLDEAIARPEFYYYWFRSTEGQQSILANASTVGVPGIATPLTSIRKLLVPLPSRGEQDGIVAVLGALDNKIAVNERIAVTYEQLLQSQIECMGIEVDPDPASAVPVTEFVHFNPKVAKPSSEAVYVDMAALSTHRAGISAWARREPKGGTRFVNGDTLLARITPCLENGKTGYVDFMEDGEIGVGSTEFIVMRSVQGVPPEFSYFLARSKRFREHAIRNMVGSSGRQRVAAADAAEFYLDRPDRQMLAQFGETASNAFVHMRSLDRESRILTALRDALLPQLMSGKLRVREAEKIVEDAV</sequence>
<dbReference type="Proteomes" id="UP001550603">
    <property type="component" value="Unassembled WGS sequence"/>
</dbReference>
<feature type="domain" description="Type I restriction modification DNA specificity" evidence="4">
    <location>
        <begin position="36"/>
        <end position="187"/>
    </location>
</feature>
<keyword evidence="6" id="KW-1185">Reference proteome</keyword>
<evidence type="ECO:0000259" key="4">
    <source>
        <dbReference type="Pfam" id="PF01420"/>
    </source>
</evidence>
<protein>
    <submittedName>
        <fullName evidence="5">Restriction endonuclease subunit S</fullName>
        <ecNumber evidence="5">3.1.21.-</ecNumber>
    </submittedName>
</protein>
<dbReference type="SUPFAM" id="SSF116734">
    <property type="entry name" value="DNA methylase specificity domain"/>
    <property type="match status" value="2"/>
</dbReference>
<dbReference type="Gene3D" id="3.90.220.20">
    <property type="entry name" value="DNA methylase specificity domains"/>
    <property type="match status" value="2"/>
</dbReference>
<reference evidence="5 6" key="1">
    <citation type="submission" date="2024-06" db="EMBL/GenBank/DDBJ databases">
        <title>The Natural Products Discovery Center: Release of the First 8490 Sequenced Strains for Exploring Actinobacteria Biosynthetic Diversity.</title>
        <authorList>
            <person name="Kalkreuter E."/>
            <person name="Kautsar S.A."/>
            <person name="Yang D."/>
            <person name="Bader C.D."/>
            <person name="Teijaro C.N."/>
            <person name="Fluegel L."/>
            <person name="Davis C.M."/>
            <person name="Simpson J.R."/>
            <person name="Lauterbach L."/>
            <person name="Steele A.D."/>
            <person name="Gui C."/>
            <person name="Meng S."/>
            <person name="Li G."/>
            <person name="Viehrig K."/>
            <person name="Ye F."/>
            <person name="Su P."/>
            <person name="Kiefer A.F."/>
            <person name="Nichols A."/>
            <person name="Cepeda A.J."/>
            <person name="Yan W."/>
            <person name="Fan B."/>
            <person name="Jiang Y."/>
            <person name="Adhikari A."/>
            <person name="Zheng C.-J."/>
            <person name="Schuster L."/>
            <person name="Cowan T.M."/>
            <person name="Smanski M.J."/>
            <person name="Chevrette M.G."/>
            <person name="De Carvalho L.P.S."/>
            <person name="Shen B."/>
        </authorList>
    </citation>
    <scope>NUCLEOTIDE SEQUENCE [LARGE SCALE GENOMIC DNA]</scope>
    <source>
        <strain evidence="5 6">NPDC019583</strain>
    </source>
</reference>
<evidence type="ECO:0000256" key="3">
    <source>
        <dbReference type="ARBA" id="ARBA00023125"/>
    </source>
</evidence>
<dbReference type="InterPro" id="IPR044946">
    <property type="entry name" value="Restrct_endonuc_typeI_TRD_sf"/>
</dbReference>
<gene>
    <name evidence="5" type="ORF">ABZ568_14365</name>
</gene>
<dbReference type="PANTHER" id="PTHR30408">
    <property type="entry name" value="TYPE-1 RESTRICTION ENZYME ECOKI SPECIFICITY PROTEIN"/>
    <property type="match status" value="1"/>
</dbReference>
<keyword evidence="5" id="KW-0540">Nuclease</keyword>
<dbReference type="PANTHER" id="PTHR30408:SF12">
    <property type="entry name" value="TYPE I RESTRICTION ENZYME MJAVIII SPECIFICITY SUBUNIT"/>
    <property type="match status" value="1"/>
</dbReference>
<dbReference type="EMBL" id="JBEYBN010000016">
    <property type="protein sequence ID" value="MEU2267569.1"/>
    <property type="molecule type" value="Genomic_DNA"/>
</dbReference>
<dbReference type="GO" id="GO:0004519">
    <property type="term" value="F:endonuclease activity"/>
    <property type="evidence" value="ECO:0007669"/>
    <property type="project" value="UniProtKB-KW"/>
</dbReference>
<dbReference type="GO" id="GO:0016787">
    <property type="term" value="F:hydrolase activity"/>
    <property type="evidence" value="ECO:0007669"/>
    <property type="project" value="UniProtKB-KW"/>
</dbReference>
<evidence type="ECO:0000313" key="6">
    <source>
        <dbReference type="Proteomes" id="UP001550603"/>
    </source>
</evidence>
<evidence type="ECO:0000313" key="5">
    <source>
        <dbReference type="EMBL" id="MEU2267569.1"/>
    </source>
</evidence>
<dbReference type="InterPro" id="IPR000055">
    <property type="entry name" value="Restrct_endonuc_typeI_TRD"/>
</dbReference>
<organism evidence="5 6">
    <name type="scientific">Streptomyces olindensis</name>
    <dbReference type="NCBI Taxonomy" id="358823"/>
    <lineage>
        <taxon>Bacteria</taxon>
        <taxon>Bacillati</taxon>
        <taxon>Actinomycetota</taxon>
        <taxon>Actinomycetes</taxon>
        <taxon>Kitasatosporales</taxon>
        <taxon>Streptomycetaceae</taxon>
        <taxon>Streptomyces</taxon>
    </lineage>
</organism>
<proteinExistence type="inferred from homology"/>
<evidence type="ECO:0000256" key="2">
    <source>
        <dbReference type="ARBA" id="ARBA00022747"/>
    </source>
</evidence>
<evidence type="ECO:0000256" key="1">
    <source>
        <dbReference type="ARBA" id="ARBA00010923"/>
    </source>
</evidence>
<dbReference type="RefSeq" id="WP_359788712.1">
    <property type="nucleotide sequence ID" value="NZ_JBEYBN010000016.1"/>
</dbReference>
<keyword evidence="2" id="KW-0680">Restriction system</keyword>
<accession>A0ABV2XU84</accession>
<keyword evidence="5" id="KW-0378">Hydrolase</keyword>
<dbReference type="EC" id="3.1.21.-" evidence="5"/>
<name>A0ABV2XU84_9ACTN</name>